<keyword evidence="4" id="KW-0238">DNA-binding</keyword>
<keyword evidence="7" id="KW-0539">Nucleus</keyword>
<sequence>METTSTVAPTTASTSTTNTTFSFDHASHILKMEDFHQSSASPAPLDSMVIKHHSSSPPPRVIEVQSRPAKKRKSWGQELPEPKTTLPPRKRAKTDDEKEQRRIERIKRNRAAAHNSRERKRQETEVLAVALAKANAELEAYRRLHGPLPEGTVLPEVKLVTDANDVVAAAATPAPSLVESHGSQGDAPSPGSPADDIFQLQQQPIIKQEQPLDNWLELPQAFDNLDEKSSVFTSLGQAQDSAEILCDLQCRPSSKNHTSTSLLTQCLANLLLAMMSSYLRQCQLTILTALWTESPLRMEALIRLFKTRSSLSTLSSRTPLSRSMHRRQARHSAATVCATRDGVHRLETEIEDGTARDAQAGQTQALSEKGASMDMAYDSGYEDDDGEGVAGTELT</sequence>
<dbReference type="OrthoDB" id="674948at2759"/>
<evidence type="ECO:0000256" key="6">
    <source>
        <dbReference type="ARBA" id="ARBA00023230"/>
    </source>
</evidence>
<dbReference type="SUPFAM" id="SSF57959">
    <property type="entry name" value="Leucine zipper domain"/>
    <property type="match status" value="1"/>
</dbReference>
<feature type="compositionally biased region" description="Basic and acidic residues" evidence="8">
    <location>
        <begin position="93"/>
        <end position="103"/>
    </location>
</feature>
<dbReference type="PROSITE" id="PS00036">
    <property type="entry name" value="BZIP_BASIC"/>
    <property type="match status" value="1"/>
</dbReference>
<feature type="region of interest" description="Disordered" evidence="8">
    <location>
        <begin position="352"/>
        <end position="395"/>
    </location>
</feature>
<dbReference type="InterPro" id="IPR004827">
    <property type="entry name" value="bZIP"/>
</dbReference>
<evidence type="ECO:0000313" key="11">
    <source>
        <dbReference type="Proteomes" id="UP000073492"/>
    </source>
</evidence>
<dbReference type="InterPro" id="IPR044280">
    <property type="entry name" value="Hac1/HY5"/>
</dbReference>
<dbReference type="EMBL" id="LFZO01000191">
    <property type="protein sequence ID" value="KXT11607.1"/>
    <property type="molecule type" value="Genomic_DNA"/>
</dbReference>
<comment type="subcellular location">
    <subcellularLocation>
        <location evidence="1">Nucleus</location>
    </subcellularLocation>
</comment>
<accession>A0A139IA34</accession>
<evidence type="ECO:0000256" key="5">
    <source>
        <dbReference type="ARBA" id="ARBA00023163"/>
    </source>
</evidence>
<protein>
    <recommendedName>
        <fullName evidence="9">BZIP domain-containing protein</fullName>
    </recommendedName>
</protein>
<dbReference type="AlphaFoldDB" id="A0A139IA34"/>
<dbReference type="PANTHER" id="PTHR46714:SF6">
    <property type="entry name" value="TRANSCRIPTIONAL ACTIVATOR HAC1"/>
    <property type="match status" value="1"/>
</dbReference>
<dbReference type="GO" id="GO:0005634">
    <property type="term" value="C:nucleus"/>
    <property type="evidence" value="ECO:0007669"/>
    <property type="project" value="UniProtKB-SubCell"/>
</dbReference>
<keyword evidence="6" id="KW-0834">Unfolded protein response</keyword>
<dbReference type="STRING" id="113226.A0A139IA34"/>
<dbReference type="GO" id="GO:0003677">
    <property type="term" value="F:DNA binding"/>
    <property type="evidence" value="ECO:0007669"/>
    <property type="project" value="UniProtKB-KW"/>
</dbReference>
<feature type="region of interest" description="Disordered" evidence="8">
    <location>
        <begin position="34"/>
        <end position="120"/>
    </location>
</feature>
<organism evidence="10 11">
    <name type="scientific">Pseudocercospora musae</name>
    <dbReference type="NCBI Taxonomy" id="113226"/>
    <lineage>
        <taxon>Eukaryota</taxon>
        <taxon>Fungi</taxon>
        <taxon>Dikarya</taxon>
        <taxon>Ascomycota</taxon>
        <taxon>Pezizomycotina</taxon>
        <taxon>Dothideomycetes</taxon>
        <taxon>Dothideomycetidae</taxon>
        <taxon>Mycosphaerellales</taxon>
        <taxon>Mycosphaerellaceae</taxon>
        <taxon>Pseudocercospora</taxon>
    </lineage>
</organism>
<evidence type="ECO:0000256" key="3">
    <source>
        <dbReference type="ARBA" id="ARBA00023015"/>
    </source>
</evidence>
<dbReference type="GO" id="GO:0045944">
    <property type="term" value="P:positive regulation of transcription by RNA polymerase II"/>
    <property type="evidence" value="ECO:0007669"/>
    <property type="project" value="InterPro"/>
</dbReference>
<reference evidence="10 11" key="1">
    <citation type="submission" date="2015-07" db="EMBL/GenBank/DDBJ databases">
        <title>Comparative genomics of the Sigatoka disease complex on banana suggests a link between parallel evolutionary changes in Pseudocercospora fijiensis and Pseudocercospora eumusae and increased virulence on the banana host.</title>
        <authorList>
            <person name="Chang T.-C."/>
            <person name="Salvucci A."/>
            <person name="Crous P.W."/>
            <person name="Stergiopoulos I."/>
        </authorList>
    </citation>
    <scope>NUCLEOTIDE SEQUENCE [LARGE SCALE GENOMIC DNA]</scope>
    <source>
        <strain evidence="10 11">CBS 116634</strain>
    </source>
</reference>
<feature type="domain" description="BZIP" evidence="9">
    <location>
        <begin position="105"/>
        <end position="119"/>
    </location>
</feature>
<evidence type="ECO:0000256" key="7">
    <source>
        <dbReference type="ARBA" id="ARBA00023242"/>
    </source>
</evidence>
<evidence type="ECO:0000256" key="1">
    <source>
        <dbReference type="ARBA" id="ARBA00004123"/>
    </source>
</evidence>
<comment type="similarity">
    <text evidence="2">Belongs to the bZIP family.</text>
</comment>
<name>A0A139IA34_9PEZI</name>
<dbReference type="Proteomes" id="UP000073492">
    <property type="component" value="Unassembled WGS sequence"/>
</dbReference>
<evidence type="ECO:0000256" key="2">
    <source>
        <dbReference type="ARBA" id="ARBA00007163"/>
    </source>
</evidence>
<dbReference type="GO" id="GO:0006986">
    <property type="term" value="P:response to unfolded protein"/>
    <property type="evidence" value="ECO:0007669"/>
    <property type="project" value="UniProtKB-KW"/>
</dbReference>
<evidence type="ECO:0000256" key="4">
    <source>
        <dbReference type="ARBA" id="ARBA00023125"/>
    </source>
</evidence>
<keyword evidence="5" id="KW-0804">Transcription</keyword>
<evidence type="ECO:0000256" key="8">
    <source>
        <dbReference type="SAM" id="MobiDB-lite"/>
    </source>
</evidence>
<evidence type="ECO:0000259" key="9">
    <source>
        <dbReference type="PROSITE" id="PS00036"/>
    </source>
</evidence>
<comment type="caution">
    <text evidence="10">The sequence shown here is derived from an EMBL/GenBank/DDBJ whole genome shotgun (WGS) entry which is preliminary data.</text>
</comment>
<dbReference type="GO" id="GO:0000981">
    <property type="term" value="F:DNA-binding transcription factor activity, RNA polymerase II-specific"/>
    <property type="evidence" value="ECO:0007669"/>
    <property type="project" value="InterPro"/>
</dbReference>
<keyword evidence="11" id="KW-1185">Reference proteome</keyword>
<gene>
    <name evidence="10" type="ORF">AC579_164</name>
</gene>
<keyword evidence="3" id="KW-0805">Transcription regulation</keyword>
<evidence type="ECO:0000313" key="10">
    <source>
        <dbReference type="EMBL" id="KXT11607.1"/>
    </source>
</evidence>
<dbReference type="PANTHER" id="PTHR46714">
    <property type="entry name" value="TRANSCRIPTIONAL ACTIVATOR HAC1"/>
    <property type="match status" value="1"/>
</dbReference>
<dbReference type="InterPro" id="IPR046347">
    <property type="entry name" value="bZIP_sf"/>
</dbReference>
<proteinExistence type="inferred from homology"/>